<feature type="transmembrane region" description="Helical" evidence="1">
    <location>
        <begin position="12"/>
        <end position="29"/>
    </location>
</feature>
<proteinExistence type="predicted"/>
<feature type="transmembrane region" description="Helical" evidence="1">
    <location>
        <begin position="236"/>
        <end position="263"/>
    </location>
</feature>
<sequence>MSRSRTSSSIQIVLIAATIGLFILLMIIYPDTVLSASTRGLAIWWDVLFPSLLPFFIISEALLGFGIVHFIGTLLDPIMRPMFRIPGIGGFVVAMGYASGYPVGAKLTTQLRMQRLISREEGERLVAFTTSSDPIFLIGAVSIGFFGDASLALTIALAHYGAAFVVGLLMRFHAPHAPMTPIAAAVEPISSHGQTKRVRQTPLVVRAFWAMHEARQKDGRSLGTLLQEAVASSLKLMIVVGGLVVFFSVAMDLLSVIGVMRVWEAVLQGLLQTVQLPGSLSSAFSGGIFEVTLGAKGAGAADSAGTHAQVVAAAWILSWGGLSVHAQIVSIMNQCDLRYIPFFVSRLIHSFLAAFAAFILYPLLRTRTVQSLLPTWLSDLDHNIIPTKVWITAWSATHTGLLAAFAILIILSIGSAAVGLLRYFHRMGR</sequence>
<gene>
    <name evidence="3" type="primary">ylbJ</name>
    <name evidence="3" type="ORF">RQP50_25055</name>
</gene>
<feature type="transmembrane region" description="Helical" evidence="1">
    <location>
        <begin position="343"/>
        <end position="364"/>
    </location>
</feature>
<keyword evidence="1" id="KW-0812">Transmembrane</keyword>
<dbReference type="EMBL" id="JAVYAA010000008">
    <property type="protein sequence ID" value="MDT8979502.1"/>
    <property type="molecule type" value="Genomic_DNA"/>
</dbReference>
<dbReference type="RefSeq" id="WP_315747085.1">
    <property type="nucleotide sequence ID" value="NZ_JAVYAA010000008.1"/>
</dbReference>
<feature type="transmembrane region" description="Helical" evidence="1">
    <location>
        <begin position="125"/>
        <end position="145"/>
    </location>
</feature>
<feature type="transmembrane region" description="Helical" evidence="1">
    <location>
        <begin position="41"/>
        <end position="71"/>
    </location>
</feature>
<dbReference type="NCBIfam" id="TIGR02871">
    <property type="entry name" value="spore_ylbJ"/>
    <property type="match status" value="1"/>
</dbReference>
<organism evidence="3 4">
    <name type="scientific">Paenibacillus suaedae</name>
    <dbReference type="NCBI Taxonomy" id="3077233"/>
    <lineage>
        <taxon>Bacteria</taxon>
        <taxon>Bacillati</taxon>
        <taxon>Bacillota</taxon>
        <taxon>Bacilli</taxon>
        <taxon>Bacillales</taxon>
        <taxon>Paenibacillaceae</taxon>
        <taxon>Paenibacillus</taxon>
    </lineage>
</organism>
<keyword evidence="1" id="KW-1133">Transmembrane helix</keyword>
<feature type="transmembrane region" description="Helical" evidence="1">
    <location>
        <begin position="151"/>
        <end position="170"/>
    </location>
</feature>
<dbReference type="AlphaFoldDB" id="A0AAJ2K009"/>
<dbReference type="InterPro" id="IPR014226">
    <property type="entry name" value="Spore_IM_YlbJ"/>
</dbReference>
<name>A0AAJ2K009_9BACL</name>
<keyword evidence="4" id="KW-1185">Reference proteome</keyword>
<keyword evidence="1" id="KW-0472">Membrane</keyword>
<protein>
    <submittedName>
        <fullName evidence="3">Sporulation integral membrane protein YlbJ</fullName>
    </submittedName>
</protein>
<dbReference type="Pfam" id="PF07670">
    <property type="entry name" value="Gate"/>
    <property type="match status" value="1"/>
</dbReference>
<evidence type="ECO:0000313" key="3">
    <source>
        <dbReference type="EMBL" id="MDT8979502.1"/>
    </source>
</evidence>
<evidence type="ECO:0000259" key="2">
    <source>
        <dbReference type="Pfam" id="PF07670"/>
    </source>
</evidence>
<evidence type="ECO:0000313" key="4">
    <source>
        <dbReference type="Proteomes" id="UP001250538"/>
    </source>
</evidence>
<accession>A0AAJ2K009</accession>
<feature type="domain" description="Nucleoside transporter/FeoB GTPase Gate" evidence="2">
    <location>
        <begin position="48"/>
        <end position="127"/>
    </location>
</feature>
<reference evidence="4" key="1">
    <citation type="submission" date="2023-09" db="EMBL/GenBank/DDBJ databases">
        <title>Paenibacillus sp. chi10 Genome sequencing and assembly.</title>
        <authorList>
            <person name="Kim I."/>
        </authorList>
    </citation>
    <scope>NUCLEOTIDE SEQUENCE [LARGE SCALE GENOMIC DNA]</scope>
    <source>
        <strain evidence="4">chi10</strain>
    </source>
</reference>
<evidence type="ECO:0000256" key="1">
    <source>
        <dbReference type="SAM" id="Phobius"/>
    </source>
</evidence>
<feature type="transmembrane region" description="Helical" evidence="1">
    <location>
        <begin position="401"/>
        <end position="424"/>
    </location>
</feature>
<feature type="transmembrane region" description="Helical" evidence="1">
    <location>
        <begin position="83"/>
        <end position="104"/>
    </location>
</feature>
<comment type="caution">
    <text evidence="3">The sequence shown here is derived from an EMBL/GenBank/DDBJ whole genome shotgun (WGS) entry which is preliminary data.</text>
</comment>
<dbReference type="Proteomes" id="UP001250538">
    <property type="component" value="Unassembled WGS sequence"/>
</dbReference>
<dbReference type="InterPro" id="IPR011642">
    <property type="entry name" value="Gate_dom"/>
</dbReference>